<comment type="subcellular location">
    <subcellularLocation>
        <location evidence="1">Periplasm</location>
    </subcellularLocation>
</comment>
<proteinExistence type="inferred from homology"/>
<dbReference type="RefSeq" id="WP_111550794.1">
    <property type="nucleotide sequence ID" value="NZ_LIQE01000029.1"/>
</dbReference>
<dbReference type="Pfam" id="PF01547">
    <property type="entry name" value="SBP_bac_1"/>
    <property type="match status" value="1"/>
</dbReference>
<comment type="caution">
    <text evidence="5">The sequence shown here is derived from an EMBL/GenBank/DDBJ whole genome shotgun (WGS) entry which is preliminary data.</text>
</comment>
<dbReference type="OrthoDB" id="9803049at2"/>
<dbReference type="Proteomes" id="UP000249165">
    <property type="component" value="Unassembled WGS sequence"/>
</dbReference>
<dbReference type="InterPro" id="IPR050490">
    <property type="entry name" value="Bact_solute-bd_prot1"/>
</dbReference>
<keyword evidence="3" id="KW-0813">Transport</keyword>
<dbReference type="PANTHER" id="PTHR43649">
    <property type="entry name" value="ARABINOSE-BINDING PROTEIN-RELATED"/>
    <property type="match status" value="1"/>
</dbReference>
<reference evidence="5 6" key="1">
    <citation type="submission" date="2018-06" db="EMBL/GenBank/DDBJ databases">
        <title>Genomic Encyclopedia of Archaeal and Bacterial Type Strains, Phase II (KMG-II): from individual species to whole genera.</title>
        <authorList>
            <person name="Goeker M."/>
        </authorList>
    </citation>
    <scope>NUCLEOTIDE SEQUENCE [LARGE SCALE GENOMIC DNA]</scope>
    <source>
        <strain evidence="5 6">DSM 22011</strain>
    </source>
</reference>
<organism evidence="5 6">
    <name type="scientific">Salipiger aestuarii</name>
    <dbReference type="NCBI Taxonomy" id="568098"/>
    <lineage>
        <taxon>Bacteria</taxon>
        <taxon>Pseudomonadati</taxon>
        <taxon>Pseudomonadota</taxon>
        <taxon>Alphaproteobacteria</taxon>
        <taxon>Rhodobacterales</taxon>
        <taxon>Roseobacteraceae</taxon>
        <taxon>Salipiger</taxon>
    </lineage>
</organism>
<evidence type="ECO:0000256" key="1">
    <source>
        <dbReference type="ARBA" id="ARBA00004418"/>
    </source>
</evidence>
<comment type="similarity">
    <text evidence="2">Belongs to the bacterial solute-binding protein 1 family.</text>
</comment>
<evidence type="ECO:0000256" key="3">
    <source>
        <dbReference type="ARBA" id="ARBA00022448"/>
    </source>
</evidence>
<keyword evidence="5" id="KW-0762">Sugar transport</keyword>
<name>A0A327Y1K5_9RHOB</name>
<evidence type="ECO:0000313" key="5">
    <source>
        <dbReference type="EMBL" id="RAK13946.1"/>
    </source>
</evidence>
<dbReference type="InterPro" id="IPR006059">
    <property type="entry name" value="SBP"/>
</dbReference>
<keyword evidence="4" id="KW-0732">Signal</keyword>
<dbReference type="GO" id="GO:0042597">
    <property type="term" value="C:periplasmic space"/>
    <property type="evidence" value="ECO:0007669"/>
    <property type="project" value="UniProtKB-SubCell"/>
</dbReference>
<dbReference type="AlphaFoldDB" id="A0A327Y1K5"/>
<dbReference type="SUPFAM" id="SSF53850">
    <property type="entry name" value="Periplasmic binding protein-like II"/>
    <property type="match status" value="1"/>
</dbReference>
<protein>
    <submittedName>
        <fullName evidence="5">Multiple sugar transport system substrate-binding protein</fullName>
    </submittedName>
</protein>
<dbReference type="Gene3D" id="3.40.190.10">
    <property type="entry name" value="Periplasmic binding protein-like II"/>
    <property type="match status" value="2"/>
</dbReference>
<gene>
    <name evidence="5" type="ORF">ATI53_103240</name>
</gene>
<keyword evidence="6" id="KW-1185">Reference proteome</keyword>
<evidence type="ECO:0000256" key="4">
    <source>
        <dbReference type="ARBA" id="ARBA00022729"/>
    </source>
</evidence>
<evidence type="ECO:0000313" key="6">
    <source>
        <dbReference type="Proteomes" id="UP000249165"/>
    </source>
</evidence>
<dbReference type="EMBL" id="QLMG01000032">
    <property type="protein sequence ID" value="RAK13946.1"/>
    <property type="molecule type" value="Genomic_DNA"/>
</dbReference>
<evidence type="ECO:0000256" key="2">
    <source>
        <dbReference type="ARBA" id="ARBA00008520"/>
    </source>
</evidence>
<dbReference type="PANTHER" id="PTHR43649:SF34">
    <property type="entry name" value="ABC TRANSPORTER PERIPLASMIC-BINDING PROTEIN YCJN-RELATED"/>
    <property type="match status" value="1"/>
</dbReference>
<accession>A0A327Y1K5</accession>
<sequence>MSRIVARIVTFVILLLLGAVAPRASVAQDRLTVVTRDGGPIAGPALRHATGFTTATGVPVDVVQRPFSALYAEVMLGFVTGGPTADVLIFPAAWLPDFAPYLAPVPPTLVDSALVRGIHPAFRDVLMRWQGAWKAVTLDGDLHMGAYRRDLFEDPVLRAAYLAQHREPLEPPQDWAQYARIATFFQARPEVRYGTLEASAQGGQRLWYLFSHAAALMADRGSLFFDPVTMRPSIDSPGWERALQGYLDAVATGPDAALASHDVRRRFAAGDAAMAIDWSDIGLYASDPALSHVGGRAGFFVLPGSEAVWDAQAQVWRAQAAYPVPFLAFGGWIAAVPAEARAPDHAWDYIRWIADPARADSDVRSGASGFNAYRMSQLNDPDGWRNIIGDATESYLGVLRESLSSPAVTPDLRIPGYPAYMAALDAHLGDVLAGRAGPAQALAAAAVEWEQITDRLGRGAQARNYREAMRLRPETP</sequence>